<dbReference type="RefSeq" id="WP_250861131.1">
    <property type="nucleotide sequence ID" value="NZ_JAGSOJ010000004.1"/>
</dbReference>
<comment type="caution">
    <text evidence="2">The sequence shown here is derived from an EMBL/GenBank/DDBJ whole genome shotgun (WGS) entry which is preliminary data.</text>
</comment>
<gene>
    <name evidence="2" type="ORF">KDK92_19840</name>
</gene>
<dbReference type="Proteomes" id="UP001056429">
    <property type="component" value="Unassembled WGS sequence"/>
</dbReference>
<name>A0A9J6P9G9_9CLOT</name>
<proteinExistence type="predicted"/>
<dbReference type="EMBL" id="JAGSOJ010000004">
    <property type="protein sequence ID" value="MCM1992000.1"/>
    <property type="molecule type" value="Genomic_DNA"/>
</dbReference>
<evidence type="ECO:0000313" key="3">
    <source>
        <dbReference type="Proteomes" id="UP001056429"/>
    </source>
</evidence>
<feature type="coiled-coil region" evidence="1">
    <location>
        <begin position="31"/>
        <end position="79"/>
    </location>
</feature>
<keyword evidence="3" id="KW-1185">Reference proteome</keyword>
<reference evidence="2" key="1">
    <citation type="journal article" date="2021" name="mSystems">
        <title>Bacteria and Archaea Synergistically Convert Glycine Betaine to Biogenic Methane in the Formosa Cold Seep of the South China Sea.</title>
        <authorList>
            <person name="Li L."/>
            <person name="Zhang W."/>
            <person name="Zhang S."/>
            <person name="Song L."/>
            <person name="Sun Q."/>
            <person name="Zhang H."/>
            <person name="Xiang H."/>
            <person name="Dong X."/>
        </authorList>
    </citation>
    <scope>NUCLEOTIDE SEQUENCE</scope>
    <source>
        <strain evidence="2">ZWT</strain>
    </source>
</reference>
<evidence type="ECO:0000313" key="2">
    <source>
        <dbReference type="EMBL" id="MCM1992000.1"/>
    </source>
</evidence>
<organism evidence="2 3">
    <name type="scientific">Oceanirhabdus seepicola</name>
    <dbReference type="NCBI Taxonomy" id="2828781"/>
    <lineage>
        <taxon>Bacteria</taxon>
        <taxon>Bacillati</taxon>
        <taxon>Bacillota</taxon>
        <taxon>Clostridia</taxon>
        <taxon>Eubacteriales</taxon>
        <taxon>Clostridiaceae</taxon>
        <taxon>Oceanirhabdus</taxon>
    </lineage>
</organism>
<dbReference type="PROSITE" id="PS51257">
    <property type="entry name" value="PROKAR_LIPOPROTEIN"/>
    <property type="match status" value="1"/>
</dbReference>
<accession>A0A9J6P9G9</accession>
<dbReference type="AlphaFoldDB" id="A0A9J6P9G9"/>
<reference evidence="2" key="2">
    <citation type="submission" date="2021-04" db="EMBL/GenBank/DDBJ databases">
        <authorList>
            <person name="Dong X."/>
        </authorList>
    </citation>
    <scope>NUCLEOTIDE SEQUENCE</scope>
    <source>
        <strain evidence="2">ZWT</strain>
    </source>
</reference>
<evidence type="ECO:0000256" key="1">
    <source>
        <dbReference type="SAM" id="Coils"/>
    </source>
</evidence>
<protein>
    <submittedName>
        <fullName evidence="2">Uncharacterized protein</fullName>
    </submittedName>
</protein>
<keyword evidence="1" id="KW-0175">Coiled coil</keyword>
<sequence length="218" mass="24519">MKKILSVLCIGILSVGILGGCNSNTKSLNEISKLDSELVSTKEELMNSNAQINKLNSELNDANKKIKELEKKIIEGNVAKSDKFDETEQVLNIVTMNSDYERLTEGELITTGLLVEDNIKMILSIISVKYYKNHILELSDIETINGKKIAVINLVGDNYWFGKMQGTTGGSMITYTLRENILQREYKGDWIDGVKFLVDGKQFEEMQHAAELSKSTFR</sequence>